<dbReference type="InterPro" id="IPR018060">
    <property type="entry name" value="HTH_AraC"/>
</dbReference>
<dbReference type="SUPFAM" id="SSF46689">
    <property type="entry name" value="Homeodomain-like"/>
    <property type="match status" value="1"/>
</dbReference>
<keyword evidence="2" id="KW-0238">DNA-binding</keyword>
<dbReference type="EMBL" id="SMRT01000002">
    <property type="protein sequence ID" value="TDF99279.1"/>
    <property type="molecule type" value="Genomic_DNA"/>
</dbReference>
<dbReference type="Gene3D" id="2.60.120.10">
    <property type="entry name" value="Jelly Rolls"/>
    <property type="match status" value="1"/>
</dbReference>
<dbReference type="GO" id="GO:0003700">
    <property type="term" value="F:DNA-binding transcription factor activity"/>
    <property type="evidence" value="ECO:0007669"/>
    <property type="project" value="InterPro"/>
</dbReference>
<protein>
    <submittedName>
        <fullName evidence="5">AraC family transcriptional regulator</fullName>
    </submittedName>
</protein>
<dbReference type="PANTHER" id="PTHR43280:SF28">
    <property type="entry name" value="HTH-TYPE TRANSCRIPTIONAL ACTIVATOR RHAS"/>
    <property type="match status" value="1"/>
</dbReference>
<dbReference type="InterPro" id="IPR014710">
    <property type="entry name" value="RmlC-like_jellyroll"/>
</dbReference>
<proteinExistence type="predicted"/>
<dbReference type="PROSITE" id="PS01124">
    <property type="entry name" value="HTH_ARAC_FAMILY_2"/>
    <property type="match status" value="1"/>
</dbReference>
<keyword evidence="3" id="KW-0804">Transcription</keyword>
<reference evidence="5 6" key="1">
    <citation type="submission" date="2019-03" db="EMBL/GenBank/DDBJ databases">
        <title>This is whole genome sequence of Paenibacillus sp MS74 strain.</title>
        <authorList>
            <person name="Trinh H.N."/>
        </authorList>
    </citation>
    <scope>NUCLEOTIDE SEQUENCE [LARGE SCALE GENOMIC DNA]</scope>
    <source>
        <strain evidence="5 6">MS74</strain>
    </source>
</reference>
<comment type="caution">
    <text evidence="5">The sequence shown here is derived from an EMBL/GenBank/DDBJ whole genome shotgun (WGS) entry which is preliminary data.</text>
</comment>
<dbReference type="Pfam" id="PF12833">
    <property type="entry name" value="HTH_18"/>
    <property type="match status" value="1"/>
</dbReference>
<dbReference type="RefSeq" id="WP_133225817.1">
    <property type="nucleotide sequence ID" value="NZ_SMRT01000002.1"/>
</dbReference>
<dbReference type="InterPro" id="IPR009057">
    <property type="entry name" value="Homeodomain-like_sf"/>
</dbReference>
<sequence length="268" mass="31198">MINESDTGLLTTSLPEPYYEVNFFERRQNWTMDAHHHPYYQFIFMLEGILLLTINEEVYPLKRGQLCIIPPLHVHSLKSVTGYYQFGINLQPEKDRKGLVSLLEAYIHDFTVIEHNEALDHMPAIKQGCMELTKLSKIRTSNRIDEFIASAVEKAIHGTGLDFKNHLLTYLNKSLSRKITLSEVARELTISPSHLERLVNKEFGCGVIELFNHLRINKARSLLINSSYSIETISEHLGFYDTSHFSHFFKQKINMNPTQYRKLKNWTK</sequence>
<name>A0A4R5KTQ1_9BACL</name>
<evidence type="ECO:0000256" key="3">
    <source>
        <dbReference type="ARBA" id="ARBA00023163"/>
    </source>
</evidence>
<dbReference type="PROSITE" id="PS00041">
    <property type="entry name" value="HTH_ARAC_FAMILY_1"/>
    <property type="match status" value="1"/>
</dbReference>
<evidence type="ECO:0000313" key="5">
    <source>
        <dbReference type="EMBL" id="TDF99279.1"/>
    </source>
</evidence>
<dbReference type="PANTHER" id="PTHR43280">
    <property type="entry name" value="ARAC-FAMILY TRANSCRIPTIONAL REGULATOR"/>
    <property type="match status" value="1"/>
</dbReference>
<dbReference type="Pfam" id="PF02311">
    <property type="entry name" value="AraC_binding"/>
    <property type="match status" value="1"/>
</dbReference>
<keyword evidence="1" id="KW-0805">Transcription regulation</keyword>
<dbReference type="InterPro" id="IPR011051">
    <property type="entry name" value="RmlC_Cupin_sf"/>
</dbReference>
<dbReference type="Gene3D" id="1.10.10.60">
    <property type="entry name" value="Homeodomain-like"/>
    <property type="match status" value="1"/>
</dbReference>
<dbReference type="InterPro" id="IPR018062">
    <property type="entry name" value="HTH_AraC-typ_CS"/>
</dbReference>
<accession>A0A4R5KTQ1</accession>
<dbReference type="GO" id="GO:0043565">
    <property type="term" value="F:sequence-specific DNA binding"/>
    <property type="evidence" value="ECO:0007669"/>
    <property type="project" value="InterPro"/>
</dbReference>
<dbReference type="InterPro" id="IPR003313">
    <property type="entry name" value="AraC-bd"/>
</dbReference>
<feature type="domain" description="HTH araC/xylS-type" evidence="4">
    <location>
        <begin position="165"/>
        <end position="263"/>
    </location>
</feature>
<dbReference type="SMART" id="SM00342">
    <property type="entry name" value="HTH_ARAC"/>
    <property type="match status" value="1"/>
</dbReference>
<evidence type="ECO:0000313" key="6">
    <source>
        <dbReference type="Proteomes" id="UP000295636"/>
    </source>
</evidence>
<evidence type="ECO:0000256" key="2">
    <source>
        <dbReference type="ARBA" id="ARBA00023125"/>
    </source>
</evidence>
<evidence type="ECO:0000259" key="4">
    <source>
        <dbReference type="PROSITE" id="PS01124"/>
    </source>
</evidence>
<organism evidence="5 6">
    <name type="scientific">Paenibacillus piri</name>
    <dbReference type="NCBI Taxonomy" id="2547395"/>
    <lineage>
        <taxon>Bacteria</taxon>
        <taxon>Bacillati</taxon>
        <taxon>Bacillota</taxon>
        <taxon>Bacilli</taxon>
        <taxon>Bacillales</taxon>
        <taxon>Paenibacillaceae</taxon>
        <taxon>Paenibacillus</taxon>
    </lineage>
</organism>
<dbReference type="AlphaFoldDB" id="A0A4R5KTQ1"/>
<evidence type="ECO:0000256" key="1">
    <source>
        <dbReference type="ARBA" id="ARBA00023015"/>
    </source>
</evidence>
<keyword evidence="6" id="KW-1185">Reference proteome</keyword>
<gene>
    <name evidence="5" type="ORF">E1757_05300</name>
</gene>
<dbReference type="SUPFAM" id="SSF51182">
    <property type="entry name" value="RmlC-like cupins"/>
    <property type="match status" value="1"/>
</dbReference>
<dbReference type="OrthoDB" id="183331at2"/>
<dbReference type="Proteomes" id="UP000295636">
    <property type="component" value="Unassembled WGS sequence"/>
</dbReference>